<dbReference type="CDD" id="cd02440">
    <property type="entry name" value="AdoMet_MTases"/>
    <property type="match status" value="1"/>
</dbReference>
<evidence type="ECO:0000313" key="4">
    <source>
        <dbReference type="EMBL" id="SUZ94537.1"/>
    </source>
</evidence>
<evidence type="ECO:0000256" key="1">
    <source>
        <dbReference type="ARBA" id="ARBA00022603"/>
    </source>
</evidence>
<dbReference type="AlphaFoldDB" id="A0A381RX18"/>
<gene>
    <name evidence="4" type="ORF">METZ01_LOCUS47391</name>
</gene>
<dbReference type="GO" id="GO:0032259">
    <property type="term" value="P:methylation"/>
    <property type="evidence" value="ECO:0007669"/>
    <property type="project" value="UniProtKB-KW"/>
</dbReference>
<reference evidence="4" key="1">
    <citation type="submission" date="2018-05" db="EMBL/GenBank/DDBJ databases">
        <authorList>
            <person name="Lanie J.A."/>
            <person name="Ng W.-L."/>
            <person name="Kazmierczak K.M."/>
            <person name="Andrzejewski T.M."/>
            <person name="Davidsen T.M."/>
            <person name="Wayne K.J."/>
            <person name="Tettelin H."/>
            <person name="Glass J.I."/>
            <person name="Rusch D."/>
            <person name="Podicherti R."/>
            <person name="Tsui H.-C.T."/>
            <person name="Winkler M.E."/>
        </authorList>
    </citation>
    <scope>NUCLEOTIDE SEQUENCE</scope>
</reference>
<evidence type="ECO:0000259" key="3">
    <source>
        <dbReference type="Pfam" id="PF01555"/>
    </source>
</evidence>
<dbReference type="InterPro" id="IPR001091">
    <property type="entry name" value="RM_Methyltransferase"/>
</dbReference>
<dbReference type="SUPFAM" id="SSF53335">
    <property type="entry name" value="S-adenosyl-L-methionine-dependent methyltransferases"/>
    <property type="match status" value="2"/>
</dbReference>
<dbReference type="InterPro" id="IPR002941">
    <property type="entry name" value="DNA_methylase_N4/N6"/>
</dbReference>
<dbReference type="Gene3D" id="3.40.50.150">
    <property type="entry name" value="Vaccinia Virus protein VP39"/>
    <property type="match status" value="2"/>
</dbReference>
<name>A0A381RX18_9ZZZZ</name>
<dbReference type="InterPro" id="IPR029063">
    <property type="entry name" value="SAM-dependent_MTases_sf"/>
</dbReference>
<organism evidence="4">
    <name type="scientific">marine metagenome</name>
    <dbReference type="NCBI Taxonomy" id="408172"/>
    <lineage>
        <taxon>unclassified sequences</taxon>
        <taxon>metagenomes</taxon>
        <taxon>ecological metagenomes</taxon>
    </lineage>
</organism>
<keyword evidence="2" id="KW-0808">Transferase</keyword>
<dbReference type="PRINTS" id="PR00508">
    <property type="entry name" value="S21N4MTFRASE"/>
</dbReference>
<dbReference type="GO" id="GO:0003677">
    <property type="term" value="F:DNA binding"/>
    <property type="evidence" value="ECO:0007669"/>
    <property type="project" value="InterPro"/>
</dbReference>
<dbReference type="EMBL" id="UINC01002244">
    <property type="protein sequence ID" value="SUZ94537.1"/>
    <property type="molecule type" value="Genomic_DNA"/>
</dbReference>
<protein>
    <recommendedName>
        <fullName evidence="3">DNA methylase N-4/N-6 domain-containing protein</fullName>
    </recommendedName>
</protein>
<accession>A0A381RX18</accession>
<evidence type="ECO:0000256" key="2">
    <source>
        <dbReference type="ARBA" id="ARBA00022679"/>
    </source>
</evidence>
<proteinExistence type="predicted"/>
<keyword evidence="1" id="KW-0489">Methyltransferase</keyword>
<dbReference type="GO" id="GO:0008170">
    <property type="term" value="F:N-methyltransferase activity"/>
    <property type="evidence" value="ECO:0007669"/>
    <property type="project" value="InterPro"/>
</dbReference>
<dbReference type="Pfam" id="PF01555">
    <property type="entry name" value="N6_N4_Mtase"/>
    <property type="match status" value="1"/>
</dbReference>
<feature type="domain" description="DNA methylase N-4/N-6" evidence="3">
    <location>
        <begin position="55"/>
        <end position="134"/>
    </location>
</feature>
<sequence length="314" mass="36754">MADGNTWNLLLDREYEYHEVQPVVQEEGDGWVRYQDGRKYHLDNRLNRLDTRRWLKFQKSWFIHKPRPRKSEVKLHPAKYPEELIAEFIEFFTKPGMTVLDPMLGTGSSLLAALETGRSGVGIELQSKYAAIARQRLEAQLAPSLAPSSESELHQLRFRLLQGDAFQMAEMEIGDVDYCITSPPYWDMLRAKGSETQKTRKEAGLDVHYSEDENDLGNLEDYDEFVTRLAELYRLVHRVLRPGAYLTVIAKNIKKRGRMYPLAWDLARELSDTYILKDEKIWCQDDITLAPYGYRYAWVSNTFHQYCLNFQKEK</sequence>